<keyword evidence="11" id="KW-0413">Isomerase</keyword>
<organism evidence="20">
    <name type="scientific">freshwater metagenome</name>
    <dbReference type="NCBI Taxonomy" id="449393"/>
    <lineage>
        <taxon>unclassified sequences</taxon>
        <taxon>metagenomes</taxon>
        <taxon>ecological metagenomes</taxon>
    </lineage>
</organism>
<evidence type="ECO:0000256" key="3">
    <source>
        <dbReference type="ARBA" id="ARBA00022741"/>
    </source>
</evidence>
<comment type="similarity">
    <text evidence="1">Belongs to the helicase family. RecG subfamily.</text>
</comment>
<dbReference type="GO" id="GO:0043138">
    <property type="term" value="F:3'-5' DNA helicase activity"/>
    <property type="evidence" value="ECO:0007669"/>
    <property type="project" value="UniProtKB-EC"/>
</dbReference>
<dbReference type="SMART" id="SM00490">
    <property type="entry name" value="HELICc"/>
    <property type="match status" value="1"/>
</dbReference>
<dbReference type="PANTHER" id="PTHR47964:SF1">
    <property type="entry name" value="ATP-DEPENDENT DNA HELICASE HOMOLOG RECG, CHLOROPLASTIC"/>
    <property type="match status" value="1"/>
</dbReference>
<evidence type="ECO:0000259" key="18">
    <source>
        <dbReference type="PROSITE" id="PS51194"/>
    </source>
</evidence>
<protein>
    <recommendedName>
        <fullName evidence="2">ATP-dependent DNA helicase RecG</fullName>
        <ecNumber evidence="13">5.6.2.4</ecNumber>
    </recommendedName>
    <alternativeName>
        <fullName evidence="15">DNA branch migration protein RecG</fullName>
    </alternativeName>
    <alternativeName>
        <fullName evidence="16">Probable DNA 3'-5' helicase RecG</fullName>
    </alternativeName>
</protein>
<dbReference type="InterPro" id="IPR012340">
    <property type="entry name" value="NA-bd_OB-fold"/>
</dbReference>
<evidence type="ECO:0000256" key="15">
    <source>
        <dbReference type="ARBA" id="ARBA00049803"/>
    </source>
</evidence>
<dbReference type="InterPro" id="IPR027417">
    <property type="entry name" value="P-loop_NTPase"/>
</dbReference>
<evidence type="ECO:0000256" key="2">
    <source>
        <dbReference type="ARBA" id="ARBA00017846"/>
    </source>
</evidence>
<dbReference type="EMBL" id="CAFBLT010000001">
    <property type="protein sequence ID" value="CAB4863285.1"/>
    <property type="molecule type" value="Genomic_DNA"/>
</dbReference>
<evidence type="ECO:0000256" key="13">
    <source>
        <dbReference type="ARBA" id="ARBA00034808"/>
    </source>
</evidence>
<name>A0A6J7D2D0_9ZZZZ</name>
<keyword evidence="10" id="KW-0234">DNA repair</keyword>
<dbReference type="EC" id="5.6.2.4" evidence="13"/>
<dbReference type="InterPro" id="IPR001650">
    <property type="entry name" value="Helicase_C-like"/>
</dbReference>
<dbReference type="InterPro" id="IPR047112">
    <property type="entry name" value="RecG/Mfd"/>
</dbReference>
<dbReference type="InterPro" id="IPR045562">
    <property type="entry name" value="RecG_dom3_C"/>
</dbReference>
<dbReference type="GO" id="GO:0006281">
    <property type="term" value="P:DNA repair"/>
    <property type="evidence" value="ECO:0007669"/>
    <property type="project" value="UniProtKB-KW"/>
</dbReference>
<dbReference type="CDD" id="cd04488">
    <property type="entry name" value="RecG_wedge_OBF"/>
    <property type="match status" value="1"/>
</dbReference>
<evidence type="ECO:0000256" key="14">
    <source>
        <dbReference type="ARBA" id="ARBA00048988"/>
    </source>
</evidence>
<keyword evidence="3" id="KW-0547">Nucleotide-binding</keyword>
<keyword evidence="5" id="KW-0378">Hydrolase</keyword>
<dbReference type="EMBL" id="CAFABE010000067">
    <property type="protein sequence ID" value="CAB4831927.1"/>
    <property type="molecule type" value="Genomic_DNA"/>
</dbReference>
<keyword evidence="6" id="KW-0347">Helicase</keyword>
<evidence type="ECO:0000256" key="11">
    <source>
        <dbReference type="ARBA" id="ARBA00023235"/>
    </source>
</evidence>
<proteinExistence type="inferred from homology"/>
<comment type="catalytic activity">
    <reaction evidence="12">
        <text>Couples ATP hydrolysis with the unwinding of duplex DNA by translocating in the 3'-5' direction.</text>
        <dbReference type="EC" id="5.6.2.4"/>
    </reaction>
</comment>
<dbReference type="Pfam" id="PF17191">
    <property type="entry name" value="RecG_wedge"/>
    <property type="match status" value="1"/>
</dbReference>
<dbReference type="PANTHER" id="PTHR47964">
    <property type="entry name" value="ATP-DEPENDENT DNA HELICASE HOMOLOG RECG, CHLOROPLASTIC"/>
    <property type="match status" value="1"/>
</dbReference>
<evidence type="ECO:0000256" key="8">
    <source>
        <dbReference type="ARBA" id="ARBA00023125"/>
    </source>
</evidence>
<dbReference type="SUPFAM" id="SSF50249">
    <property type="entry name" value="Nucleic acid-binding proteins"/>
    <property type="match status" value="1"/>
</dbReference>
<dbReference type="InterPro" id="IPR014001">
    <property type="entry name" value="Helicase_ATP-bd"/>
</dbReference>
<evidence type="ECO:0000256" key="5">
    <source>
        <dbReference type="ARBA" id="ARBA00022801"/>
    </source>
</evidence>
<dbReference type="NCBIfam" id="NF008168">
    <property type="entry name" value="PRK10917.2-2"/>
    <property type="match status" value="1"/>
</dbReference>
<evidence type="ECO:0000256" key="12">
    <source>
        <dbReference type="ARBA" id="ARBA00034617"/>
    </source>
</evidence>
<keyword evidence="9" id="KW-0233">DNA recombination</keyword>
<dbReference type="GO" id="GO:0016787">
    <property type="term" value="F:hydrolase activity"/>
    <property type="evidence" value="ECO:0007669"/>
    <property type="project" value="UniProtKB-KW"/>
</dbReference>
<dbReference type="InterPro" id="IPR033454">
    <property type="entry name" value="RecG_wedge"/>
</dbReference>
<evidence type="ECO:0000256" key="10">
    <source>
        <dbReference type="ARBA" id="ARBA00023204"/>
    </source>
</evidence>
<dbReference type="PROSITE" id="PS51194">
    <property type="entry name" value="HELICASE_CTER"/>
    <property type="match status" value="1"/>
</dbReference>
<dbReference type="EMBL" id="CAFBPM010000036">
    <property type="protein sequence ID" value="CAB5032729.1"/>
    <property type="molecule type" value="Genomic_DNA"/>
</dbReference>
<sequence>MTPTEDSSARLASPGRTLTQLASLDVGLLEKVSDKKRTALNSWDVDSVLDLLWRYPRRYIDRTRQSDLKDLAVGDEAVILATVTAASQRRTRNKKAMVELDVDDGTGSMRVVFFNQAWRIHQLKVGSEALFFGKLDSYRGNAQMTNPIVDLLVGMEGKVQGTAKTGRIIPVYPQSSKVGLTSWEIGTFVAEALARAGEFADPLDQDQRQRIDVVDRTTAMRGIHAPETLEETVPARRRLAFDELLRLQLALVLRKRALEADARGIRHAVESGEANGEPSVIQSLVRSFLEQLPFEPTNAQRRVLNEIFVDLASPLPMHRLLQGDVGSGKTVVALAAMLAAVQGGYQAAMMAPTEVLAVQHFFALRDHLEGLSVPDEARLGGRRDVTFKLLTASTPASERRFITEGLANGEIDLVVGTHALLTDTVVFSSLGVAVVDEQHRFGVEQRAALREKGQRADGTRHDPDLLVMTATPIPRTAAMVVFGDLEMSILDELPVGRTPITTRWARTDLEEIEAWQRVREEVASGRQAYVVCPLVEGSDRVVATSATEELERLRTGELKGLRLGLLHGQLKTPEKESVMSEFREGRIDVLVATTVVEVGVDVANASVMVIQDAGRFGIAQLHQLRGRVGRGDTQSFCYLLGGSITEDATTRLEAIEASTDGFVLAEVDLEVRGEGTILGSRQQGKSDLALASLVRDRDLLEAAAEMAREMTADDPQLRHHPALAEELRATLDEDDAAFLFKG</sequence>
<dbReference type="SMART" id="SM00487">
    <property type="entry name" value="DEXDc"/>
    <property type="match status" value="1"/>
</dbReference>
<dbReference type="InterPro" id="IPR004609">
    <property type="entry name" value="ATP-dep_DNA_helicase_RecG"/>
</dbReference>
<dbReference type="NCBIfam" id="TIGR00643">
    <property type="entry name" value="recG"/>
    <property type="match status" value="1"/>
</dbReference>
<keyword evidence="7" id="KW-0067">ATP-binding</keyword>
<evidence type="ECO:0000256" key="1">
    <source>
        <dbReference type="ARBA" id="ARBA00007504"/>
    </source>
</evidence>
<dbReference type="GO" id="GO:0005524">
    <property type="term" value="F:ATP binding"/>
    <property type="evidence" value="ECO:0007669"/>
    <property type="project" value="UniProtKB-KW"/>
</dbReference>
<dbReference type="Pfam" id="PF00271">
    <property type="entry name" value="Helicase_C"/>
    <property type="match status" value="1"/>
</dbReference>
<evidence type="ECO:0000313" key="19">
    <source>
        <dbReference type="EMBL" id="CAB4831927.1"/>
    </source>
</evidence>
<reference evidence="20" key="1">
    <citation type="submission" date="2020-05" db="EMBL/GenBank/DDBJ databases">
        <authorList>
            <person name="Chiriac C."/>
            <person name="Salcher M."/>
            <person name="Ghai R."/>
            <person name="Kavagutti S V."/>
        </authorList>
    </citation>
    <scope>NUCLEOTIDE SEQUENCE</scope>
</reference>
<dbReference type="Gene3D" id="2.40.50.140">
    <property type="entry name" value="Nucleic acid-binding proteins"/>
    <property type="match status" value="1"/>
</dbReference>
<feature type="domain" description="Helicase C-terminal" evidence="18">
    <location>
        <begin position="508"/>
        <end position="675"/>
    </location>
</feature>
<evidence type="ECO:0000313" key="21">
    <source>
        <dbReference type="EMBL" id="CAB5032729.1"/>
    </source>
</evidence>
<keyword evidence="4" id="KW-0227">DNA damage</keyword>
<dbReference type="GO" id="GO:0006310">
    <property type="term" value="P:DNA recombination"/>
    <property type="evidence" value="ECO:0007669"/>
    <property type="project" value="UniProtKB-KW"/>
</dbReference>
<evidence type="ECO:0000256" key="9">
    <source>
        <dbReference type="ARBA" id="ARBA00023172"/>
    </source>
</evidence>
<dbReference type="Pfam" id="PF19833">
    <property type="entry name" value="RecG_dom3_C"/>
    <property type="match status" value="1"/>
</dbReference>
<dbReference type="NCBIfam" id="NF008165">
    <property type="entry name" value="PRK10917.1-3"/>
    <property type="match status" value="1"/>
</dbReference>
<accession>A0A6J7D2D0</accession>
<dbReference type="Pfam" id="PF00270">
    <property type="entry name" value="DEAD"/>
    <property type="match status" value="1"/>
</dbReference>
<dbReference type="GO" id="GO:0003677">
    <property type="term" value="F:DNA binding"/>
    <property type="evidence" value="ECO:0007669"/>
    <property type="project" value="UniProtKB-KW"/>
</dbReference>
<evidence type="ECO:0000256" key="6">
    <source>
        <dbReference type="ARBA" id="ARBA00022806"/>
    </source>
</evidence>
<evidence type="ECO:0000259" key="17">
    <source>
        <dbReference type="PROSITE" id="PS51192"/>
    </source>
</evidence>
<evidence type="ECO:0000256" key="7">
    <source>
        <dbReference type="ARBA" id="ARBA00022840"/>
    </source>
</evidence>
<evidence type="ECO:0000256" key="4">
    <source>
        <dbReference type="ARBA" id="ARBA00022763"/>
    </source>
</evidence>
<dbReference type="SUPFAM" id="SSF52540">
    <property type="entry name" value="P-loop containing nucleoside triphosphate hydrolases"/>
    <property type="match status" value="2"/>
</dbReference>
<dbReference type="AlphaFoldDB" id="A0A6J7D2D0"/>
<feature type="domain" description="Helicase ATP-binding" evidence="17">
    <location>
        <begin position="310"/>
        <end position="490"/>
    </location>
</feature>
<keyword evidence="8" id="KW-0238">DNA-binding</keyword>
<comment type="catalytic activity">
    <reaction evidence="14">
        <text>ATP + H2O = ADP + phosphate + H(+)</text>
        <dbReference type="Rhea" id="RHEA:13065"/>
        <dbReference type="ChEBI" id="CHEBI:15377"/>
        <dbReference type="ChEBI" id="CHEBI:15378"/>
        <dbReference type="ChEBI" id="CHEBI:30616"/>
        <dbReference type="ChEBI" id="CHEBI:43474"/>
        <dbReference type="ChEBI" id="CHEBI:456216"/>
        <dbReference type="EC" id="5.6.2.4"/>
    </reaction>
</comment>
<dbReference type="InterPro" id="IPR011545">
    <property type="entry name" value="DEAD/DEAH_box_helicase_dom"/>
</dbReference>
<evidence type="ECO:0000313" key="20">
    <source>
        <dbReference type="EMBL" id="CAB4863285.1"/>
    </source>
</evidence>
<evidence type="ECO:0000256" key="16">
    <source>
        <dbReference type="ARBA" id="ARBA00049819"/>
    </source>
</evidence>
<dbReference type="Gene3D" id="3.40.50.300">
    <property type="entry name" value="P-loop containing nucleotide triphosphate hydrolases"/>
    <property type="match status" value="2"/>
</dbReference>
<dbReference type="PROSITE" id="PS51192">
    <property type="entry name" value="HELICASE_ATP_BIND_1"/>
    <property type="match status" value="1"/>
</dbReference>
<gene>
    <name evidence="19" type="ORF">UFOPK3164_01283</name>
    <name evidence="20" type="ORF">UFOPK3427_00327</name>
    <name evidence="21" type="ORF">UFOPK4112_01861</name>
</gene>